<dbReference type="CDD" id="cd06261">
    <property type="entry name" value="TM_PBP2"/>
    <property type="match status" value="1"/>
</dbReference>
<evidence type="ECO:0000256" key="6">
    <source>
        <dbReference type="ARBA" id="ARBA00023136"/>
    </source>
</evidence>
<proteinExistence type="inferred from homology"/>
<evidence type="ECO:0000259" key="8">
    <source>
        <dbReference type="PROSITE" id="PS50928"/>
    </source>
</evidence>
<comment type="caution">
    <text evidence="9">The sequence shown here is derived from an EMBL/GenBank/DDBJ whole genome shotgun (WGS) entry which is preliminary data.</text>
</comment>
<dbReference type="InterPro" id="IPR000515">
    <property type="entry name" value="MetI-like"/>
</dbReference>
<feature type="transmembrane region" description="Helical" evidence="7">
    <location>
        <begin position="182"/>
        <end position="203"/>
    </location>
</feature>
<dbReference type="PANTHER" id="PTHR43744">
    <property type="entry name" value="ABC TRANSPORTER PERMEASE PROTEIN MG189-RELATED-RELATED"/>
    <property type="match status" value="1"/>
</dbReference>
<keyword evidence="6 7" id="KW-0472">Membrane</keyword>
<dbReference type="PANTHER" id="PTHR43744:SF9">
    <property type="entry name" value="POLYGALACTURONAN_RHAMNOGALACTURONAN TRANSPORT SYSTEM PERMEASE PROTEIN YTCP"/>
    <property type="match status" value="1"/>
</dbReference>
<evidence type="ECO:0000313" key="9">
    <source>
        <dbReference type="EMBL" id="PYI52856.1"/>
    </source>
</evidence>
<dbReference type="OrthoDB" id="9810086at2"/>
<keyword evidence="3" id="KW-1003">Cell membrane</keyword>
<keyword evidence="4 7" id="KW-0812">Transmembrane</keyword>
<gene>
    <name evidence="9" type="ORF">DLM86_17760</name>
</gene>
<dbReference type="AlphaFoldDB" id="A0A2V5KU78"/>
<dbReference type="SUPFAM" id="SSF161098">
    <property type="entry name" value="MetI-like"/>
    <property type="match status" value="1"/>
</dbReference>
<keyword evidence="5 7" id="KW-1133">Transmembrane helix</keyword>
<feature type="transmembrane region" description="Helical" evidence="7">
    <location>
        <begin position="76"/>
        <end position="97"/>
    </location>
</feature>
<comment type="similarity">
    <text evidence="7">Belongs to the binding-protein-dependent transport system permease family.</text>
</comment>
<name>A0A2V5KU78_9BACL</name>
<evidence type="ECO:0000256" key="5">
    <source>
        <dbReference type="ARBA" id="ARBA00022989"/>
    </source>
</evidence>
<dbReference type="InterPro" id="IPR035906">
    <property type="entry name" value="MetI-like_sf"/>
</dbReference>
<dbReference type="Proteomes" id="UP000247476">
    <property type="component" value="Unassembled WGS sequence"/>
</dbReference>
<dbReference type="Pfam" id="PF00528">
    <property type="entry name" value="BPD_transp_1"/>
    <property type="match status" value="1"/>
</dbReference>
<evidence type="ECO:0000256" key="3">
    <source>
        <dbReference type="ARBA" id="ARBA00022475"/>
    </source>
</evidence>
<dbReference type="GO" id="GO:0005886">
    <property type="term" value="C:plasma membrane"/>
    <property type="evidence" value="ECO:0007669"/>
    <property type="project" value="UniProtKB-SubCell"/>
</dbReference>
<protein>
    <submittedName>
        <fullName evidence="9">ABC transporter permease</fullName>
    </submittedName>
</protein>
<dbReference type="PROSITE" id="PS51257">
    <property type="entry name" value="PROKAR_LIPOPROTEIN"/>
    <property type="match status" value="1"/>
</dbReference>
<evidence type="ECO:0000256" key="1">
    <source>
        <dbReference type="ARBA" id="ARBA00004651"/>
    </source>
</evidence>
<evidence type="ECO:0000256" key="7">
    <source>
        <dbReference type="RuleBase" id="RU363032"/>
    </source>
</evidence>
<feature type="transmembrane region" description="Helical" evidence="7">
    <location>
        <begin position="109"/>
        <end position="129"/>
    </location>
</feature>
<dbReference type="RefSeq" id="WP_110841406.1">
    <property type="nucleotide sequence ID" value="NZ_QJVJ01000008.1"/>
</dbReference>
<evidence type="ECO:0000313" key="10">
    <source>
        <dbReference type="Proteomes" id="UP000247476"/>
    </source>
</evidence>
<dbReference type="GO" id="GO:0055085">
    <property type="term" value="P:transmembrane transport"/>
    <property type="evidence" value="ECO:0007669"/>
    <property type="project" value="InterPro"/>
</dbReference>
<evidence type="ECO:0000256" key="4">
    <source>
        <dbReference type="ARBA" id="ARBA00022692"/>
    </source>
</evidence>
<keyword evidence="10" id="KW-1185">Reference proteome</keyword>
<sequence length="289" mass="31327">MKRMTAKEKGTQAVIMLLLALLAACCVFPFFYVASLSFTTAGEAIRRGIVLIPEHPVLSAYEQIFSGTLITRAYQVTLFVTVVGTVLNLLFTTATAYPLARKSLPGRNVFLLYIIFTMLFSGGMIPHFLLVKSLGLLNSVWALIIPGLLSAYNMLIMKGFFEQLPEGIEEAARIDGAGELTMIGRIVLPLSAPIIATLGLFYAVGHWNSFFDAILYINDPSKFPLQVVLRGILLGAANLSADNPESIDAVNPLSIQMAAVVVATVPILCVYPFLQKHFTKGVLLGSVKG</sequence>
<organism evidence="9 10">
    <name type="scientific">Paenibacillus flagellatus</name>
    <dbReference type="NCBI Taxonomy" id="2211139"/>
    <lineage>
        <taxon>Bacteria</taxon>
        <taxon>Bacillati</taxon>
        <taxon>Bacillota</taxon>
        <taxon>Bacilli</taxon>
        <taxon>Bacillales</taxon>
        <taxon>Paenibacillaceae</taxon>
        <taxon>Paenibacillus</taxon>
    </lineage>
</organism>
<feature type="transmembrane region" description="Helical" evidence="7">
    <location>
        <begin position="141"/>
        <end position="161"/>
    </location>
</feature>
<feature type="transmembrane region" description="Helical" evidence="7">
    <location>
        <begin position="253"/>
        <end position="274"/>
    </location>
</feature>
<accession>A0A2V5KU78</accession>
<keyword evidence="2 7" id="KW-0813">Transport</keyword>
<feature type="domain" description="ABC transmembrane type-1" evidence="8">
    <location>
        <begin position="74"/>
        <end position="274"/>
    </location>
</feature>
<feature type="transmembrane region" description="Helical" evidence="7">
    <location>
        <begin position="12"/>
        <end position="32"/>
    </location>
</feature>
<reference evidence="9 10" key="1">
    <citation type="submission" date="2018-05" db="EMBL/GenBank/DDBJ databases">
        <title>Paenibacillus flagellatus sp. nov., isolated from selenium mineral soil.</title>
        <authorList>
            <person name="Dai X."/>
        </authorList>
    </citation>
    <scope>NUCLEOTIDE SEQUENCE [LARGE SCALE GENOMIC DNA]</scope>
    <source>
        <strain evidence="9 10">DXL2</strain>
    </source>
</reference>
<comment type="subcellular location">
    <subcellularLocation>
        <location evidence="1 7">Cell membrane</location>
        <topology evidence="1 7">Multi-pass membrane protein</topology>
    </subcellularLocation>
</comment>
<evidence type="ECO:0000256" key="2">
    <source>
        <dbReference type="ARBA" id="ARBA00022448"/>
    </source>
</evidence>
<dbReference type="EMBL" id="QJVJ01000008">
    <property type="protein sequence ID" value="PYI52856.1"/>
    <property type="molecule type" value="Genomic_DNA"/>
</dbReference>
<dbReference type="PROSITE" id="PS50928">
    <property type="entry name" value="ABC_TM1"/>
    <property type="match status" value="1"/>
</dbReference>
<dbReference type="Gene3D" id="1.10.3720.10">
    <property type="entry name" value="MetI-like"/>
    <property type="match status" value="1"/>
</dbReference>